<evidence type="ECO:0000259" key="9">
    <source>
        <dbReference type="Pfam" id="PF00266"/>
    </source>
</evidence>
<evidence type="ECO:0000313" key="11">
    <source>
        <dbReference type="Proteomes" id="UP000014541"/>
    </source>
</evidence>
<proteinExistence type="inferred from homology"/>
<dbReference type="eggNOG" id="COG1104">
    <property type="taxonomic scope" value="Bacteria"/>
</dbReference>
<evidence type="ECO:0000256" key="5">
    <source>
        <dbReference type="ARBA" id="ARBA00022898"/>
    </source>
</evidence>
<evidence type="ECO:0000256" key="2">
    <source>
        <dbReference type="ARBA" id="ARBA00006490"/>
    </source>
</evidence>
<dbReference type="STRING" id="1125699.HMPREF9194_01393"/>
<dbReference type="GO" id="GO:0046872">
    <property type="term" value="F:metal ion binding"/>
    <property type="evidence" value="ECO:0007669"/>
    <property type="project" value="UniProtKB-KW"/>
</dbReference>
<dbReference type="PANTHER" id="PTHR11601:SF34">
    <property type="entry name" value="CYSTEINE DESULFURASE"/>
    <property type="match status" value="1"/>
</dbReference>
<dbReference type="PANTHER" id="PTHR11601">
    <property type="entry name" value="CYSTEINE DESULFURYLASE FAMILY MEMBER"/>
    <property type="match status" value="1"/>
</dbReference>
<dbReference type="PIRSF" id="PIRSF005572">
    <property type="entry name" value="NifS"/>
    <property type="match status" value="1"/>
</dbReference>
<dbReference type="Pfam" id="PF00266">
    <property type="entry name" value="Aminotran_5"/>
    <property type="match status" value="1"/>
</dbReference>
<evidence type="ECO:0000256" key="1">
    <source>
        <dbReference type="ARBA" id="ARBA00001933"/>
    </source>
</evidence>
<keyword evidence="3" id="KW-0808">Transferase</keyword>
<comment type="catalytic activity">
    <reaction evidence="8">
        <text>(sulfur carrier)-H + L-cysteine = (sulfur carrier)-SH + L-alanine</text>
        <dbReference type="Rhea" id="RHEA:43892"/>
        <dbReference type="Rhea" id="RHEA-COMP:14737"/>
        <dbReference type="Rhea" id="RHEA-COMP:14739"/>
        <dbReference type="ChEBI" id="CHEBI:29917"/>
        <dbReference type="ChEBI" id="CHEBI:35235"/>
        <dbReference type="ChEBI" id="CHEBI:57972"/>
        <dbReference type="ChEBI" id="CHEBI:64428"/>
        <dbReference type="EC" id="2.8.1.7"/>
    </reaction>
</comment>
<dbReference type="HOGENOM" id="CLU_003433_0_0_12"/>
<evidence type="ECO:0000256" key="4">
    <source>
        <dbReference type="ARBA" id="ARBA00022723"/>
    </source>
</evidence>
<name>S3JYH6_TREMA</name>
<keyword evidence="6" id="KW-0408">Iron</keyword>
<keyword evidence="5" id="KW-0663">Pyridoxal phosphate</keyword>
<reference evidence="10 11" key="1">
    <citation type="submission" date="2013-04" db="EMBL/GenBank/DDBJ databases">
        <title>The Genome Sequence of Treponema maltophilum ATCC 51939.</title>
        <authorList>
            <consortium name="The Broad Institute Genomics Platform"/>
            <person name="Earl A."/>
            <person name="Ward D."/>
            <person name="Feldgarden M."/>
            <person name="Gevers D."/>
            <person name="Leonetti C."/>
            <person name="Blanton J.M."/>
            <person name="Dewhirst F.E."/>
            <person name="Izard J."/>
            <person name="Walker B."/>
            <person name="Young S."/>
            <person name="Zeng Q."/>
            <person name="Gargeya S."/>
            <person name="Fitzgerald M."/>
            <person name="Haas B."/>
            <person name="Abouelleil A."/>
            <person name="Allen A.W."/>
            <person name="Alvarado L."/>
            <person name="Arachchi H.M."/>
            <person name="Berlin A.M."/>
            <person name="Chapman S.B."/>
            <person name="Gainer-Dewar J."/>
            <person name="Goldberg J."/>
            <person name="Griggs A."/>
            <person name="Gujja S."/>
            <person name="Hansen M."/>
            <person name="Howarth C."/>
            <person name="Imamovic A."/>
            <person name="Ireland A."/>
            <person name="Larimer J."/>
            <person name="McCowan C."/>
            <person name="Murphy C."/>
            <person name="Pearson M."/>
            <person name="Poon T.W."/>
            <person name="Priest M."/>
            <person name="Roberts A."/>
            <person name="Saif S."/>
            <person name="Shea T."/>
            <person name="Sisk P."/>
            <person name="Sykes S."/>
            <person name="Wortman J."/>
            <person name="Nusbaum C."/>
            <person name="Birren B."/>
        </authorList>
    </citation>
    <scope>NUCLEOTIDE SEQUENCE [LARGE SCALE GENOMIC DNA]</scope>
    <source>
        <strain evidence="10 11">ATCC 51939</strain>
    </source>
</reference>
<accession>S3JYH6</accession>
<dbReference type="EMBL" id="ATFF01000006">
    <property type="protein sequence ID" value="EPF31063.1"/>
    <property type="molecule type" value="Genomic_DNA"/>
</dbReference>
<dbReference type="SUPFAM" id="SSF53383">
    <property type="entry name" value="PLP-dependent transferases"/>
    <property type="match status" value="1"/>
</dbReference>
<dbReference type="PATRIC" id="fig|1125699.3.peg.1406"/>
<evidence type="ECO:0000256" key="7">
    <source>
        <dbReference type="ARBA" id="ARBA00023014"/>
    </source>
</evidence>
<dbReference type="Proteomes" id="UP000014541">
    <property type="component" value="Unassembled WGS sequence"/>
</dbReference>
<dbReference type="OrthoDB" id="9808002at2"/>
<dbReference type="Gene3D" id="1.10.260.50">
    <property type="match status" value="1"/>
</dbReference>
<comment type="caution">
    <text evidence="10">The sequence shown here is derived from an EMBL/GenBank/DDBJ whole genome shotgun (WGS) entry which is preliminary data.</text>
</comment>
<dbReference type="RefSeq" id="WP_016525674.1">
    <property type="nucleotide sequence ID" value="NZ_KE332518.1"/>
</dbReference>
<keyword evidence="4" id="KW-0479">Metal-binding</keyword>
<dbReference type="Gene3D" id="3.90.1150.10">
    <property type="entry name" value="Aspartate Aminotransferase, domain 1"/>
    <property type="match status" value="1"/>
</dbReference>
<evidence type="ECO:0000256" key="8">
    <source>
        <dbReference type="ARBA" id="ARBA00050776"/>
    </source>
</evidence>
<evidence type="ECO:0000313" key="10">
    <source>
        <dbReference type="EMBL" id="EPF31063.1"/>
    </source>
</evidence>
<feature type="domain" description="Aminotransferase class V" evidence="9">
    <location>
        <begin position="7"/>
        <end position="377"/>
    </location>
</feature>
<sequence>MKTYSQYFDWAATSPADRGIALEALNVSQEFYANPSSVHKAGIDAHAKIEEARKRCARVLNVRADTLIFTSGGTESNHIPILSLLTRPSAGSILIGSTEHAAVREQAYALKHAGWTVLTAGCTKSGIIGPDEVLKKLRDDTALVCVMAVNNETGAIQPIYEIADALSARTGKKRPKLHVDAVQACGKIPLDLSHAGIDTAAISAHKIYGMRGTGLLYSAARQEPFLRGGGQEGGIRSGTENLFGIWALTLCLEKYAARQNFEHIAENQKKRCARFIGSLSTVGSCTIIPQNRIREPELYSPWIVQASFKGIPGEVMVRALSARGFYISTGSACSSHKSGTNAGRPVLEAMGIDKESALCSVRFSFGAHTCDEDIDNLLNAIREVNASFGS</sequence>
<dbReference type="InterPro" id="IPR016454">
    <property type="entry name" value="Cysteine_dSase"/>
</dbReference>
<dbReference type="GO" id="GO:0031071">
    <property type="term" value="F:cysteine desulfurase activity"/>
    <property type="evidence" value="ECO:0007669"/>
    <property type="project" value="UniProtKB-EC"/>
</dbReference>
<evidence type="ECO:0000256" key="3">
    <source>
        <dbReference type="ARBA" id="ARBA00022679"/>
    </source>
</evidence>
<comment type="cofactor">
    <cofactor evidence="1">
        <name>pyridoxal 5'-phosphate</name>
        <dbReference type="ChEBI" id="CHEBI:597326"/>
    </cofactor>
</comment>
<keyword evidence="11" id="KW-1185">Reference proteome</keyword>
<dbReference type="InterPro" id="IPR015421">
    <property type="entry name" value="PyrdxlP-dep_Trfase_major"/>
</dbReference>
<evidence type="ECO:0000256" key="6">
    <source>
        <dbReference type="ARBA" id="ARBA00023004"/>
    </source>
</evidence>
<comment type="similarity">
    <text evidence="2">Belongs to the class-V pyridoxal-phosphate-dependent aminotransferase family. NifS/IscS subfamily.</text>
</comment>
<protein>
    <recommendedName>
        <fullName evidence="9">Aminotransferase class V domain-containing protein</fullName>
    </recommendedName>
</protein>
<dbReference type="AlphaFoldDB" id="S3JYH6"/>
<organism evidence="10 11">
    <name type="scientific">Treponema maltophilum ATCC 51939</name>
    <dbReference type="NCBI Taxonomy" id="1125699"/>
    <lineage>
        <taxon>Bacteria</taxon>
        <taxon>Pseudomonadati</taxon>
        <taxon>Spirochaetota</taxon>
        <taxon>Spirochaetia</taxon>
        <taxon>Spirochaetales</taxon>
        <taxon>Treponemataceae</taxon>
        <taxon>Treponema</taxon>
    </lineage>
</organism>
<gene>
    <name evidence="10" type="ORF">HMPREF9194_01393</name>
</gene>
<keyword evidence="7" id="KW-0411">Iron-sulfur</keyword>
<dbReference type="InterPro" id="IPR000192">
    <property type="entry name" value="Aminotrans_V_dom"/>
</dbReference>
<dbReference type="Gene3D" id="3.40.640.10">
    <property type="entry name" value="Type I PLP-dependent aspartate aminotransferase-like (Major domain)"/>
    <property type="match status" value="1"/>
</dbReference>
<dbReference type="InterPro" id="IPR015422">
    <property type="entry name" value="PyrdxlP-dep_Trfase_small"/>
</dbReference>
<dbReference type="GO" id="GO:0051536">
    <property type="term" value="F:iron-sulfur cluster binding"/>
    <property type="evidence" value="ECO:0007669"/>
    <property type="project" value="UniProtKB-KW"/>
</dbReference>
<dbReference type="InterPro" id="IPR015424">
    <property type="entry name" value="PyrdxlP-dep_Trfase"/>
</dbReference>